<evidence type="ECO:0000313" key="3">
    <source>
        <dbReference type="EMBL" id="KAK8840927.1"/>
    </source>
</evidence>
<dbReference type="InterPro" id="IPR027417">
    <property type="entry name" value="P-loop_NTPase"/>
</dbReference>
<dbReference type="Proteomes" id="UP001470230">
    <property type="component" value="Unassembled WGS sequence"/>
</dbReference>
<dbReference type="EMBL" id="JAPFFF010000043">
    <property type="protein sequence ID" value="KAK8840927.1"/>
    <property type="molecule type" value="Genomic_DNA"/>
</dbReference>
<dbReference type="Pfam" id="PF01926">
    <property type="entry name" value="MMR_HSR1"/>
    <property type="match status" value="1"/>
</dbReference>
<dbReference type="Gene3D" id="3.40.50.300">
    <property type="entry name" value="P-loop containing nucleotide triphosphate hydrolases"/>
    <property type="match status" value="1"/>
</dbReference>
<accession>A0ABR2H584</accession>
<keyword evidence="1" id="KW-0175">Coiled coil</keyword>
<evidence type="ECO:0000259" key="2">
    <source>
        <dbReference type="Pfam" id="PF01926"/>
    </source>
</evidence>
<evidence type="ECO:0000256" key="1">
    <source>
        <dbReference type="SAM" id="Coils"/>
    </source>
</evidence>
<evidence type="ECO:0000313" key="4">
    <source>
        <dbReference type="Proteomes" id="UP001470230"/>
    </source>
</evidence>
<protein>
    <recommendedName>
        <fullName evidence="2">G domain-containing protein</fullName>
    </recommendedName>
</protein>
<dbReference type="InterPro" id="IPR006073">
    <property type="entry name" value="GTP-bd"/>
</dbReference>
<dbReference type="SUPFAM" id="SSF52540">
    <property type="entry name" value="P-loop containing nucleoside triphosphate hydrolases"/>
    <property type="match status" value="1"/>
</dbReference>
<proteinExistence type="predicted"/>
<gene>
    <name evidence="3" type="ORF">M9Y10_027759</name>
</gene>
<keyword evidence="4" id="KW-1185">Reference proteome</keyword>
<name>A0ABR2H584_9EUKA</name>
<feature type="coiled-coil region" evidence="1">
    <location>
        <begin position="347"/>
        <end position="398"/>
    </location>
</feature>
<dbReference type="CDD" id="cd00882">
    <property type="entry name" value="Ras_like_GTPase"/>
    <property type="match status" value="1"/>
</dbReference>
<reference evidence="3 4" key="1">
    <citation type="submission" date="2024-04" db="EMBL/GenBank/DDBJ databases">
        <title>Tritrichomonas musculus Genome.</title>
        <authorList>
            <person name="Alves-Ferreira E."/>
            <person name="Grigg M."/>
            <person name="Lorenzi H."/>
            <person name="Galac M."/>
        </authorList>
    </citation>
    <scope>NUCLEOTIDE SEQUENCE [LARGE SCALE GENOMIC DNA]</scope>
    <source>
        <strain evidence="3 4">EAF2021</strain>
    </source>
</reference>
<sequence length="653" mass="76300">MDKYDIHFIDKVIDLVTEGEKRIVPTSGKDLILIIGKTQTGKSTLINSLLGVHFEEQEDETLAAVPPESIIAPVGSKQGGGVRFLDTQGFFDMRGDREANIASSILMEMAINQAKSVKVVCLIKYSSIKDGMSDFHQIGEEISRIIRKDDAPIFFLFNRFQPSKVLIKKGFYNWTEESQNLKIKEELKNCFKIIENGSETIMKDGWKRVFNRAKEMGIVSNNSNEDMNDDDINAIASNEELAKILDNDPEIKQINERMKYASFLKKSFDNEYYGYIDPTSEFSIQNCLNDLSNFPEIDQSSTVFNDFNSDRIYFNQILHKRIENDNLYLKQLIFSLQYPEELIEVLIQQLTHNLEEHNSRLSEINDKGISDEMLNSFNNEMFQMKKKLTQQISSLEEKRYNIQKFIDDFLNKEPQEIWKDEFWKYSRYEYFWFLNVHSHLVKYDLNIPYVRVQEDLGWKTYRGRVITDSSPNYEVWYYNDCILPLVPLRPYKYGGTVRLFALPKDIEPDVIPNKQKELENVLSQSNKIKNDLIQINENAQNQIAINLGNLNRILRSQINSLKEIKSNISKTMSIWNPKIDENSVEKTKIDEIESHYRIVRKLYKDVSRNDSVNEFVNLYQAIDMTHRVDNIPMEIEEIISEGIFLFQLNVSND</sequence>
<organism evidence="3 4">
    <name type="scientific">Tritrichomonas musculus</name>
    <dbReference type="NCBI Taxonomy" id="1915356"/>
    <lineage>
        <taxon>Eukaryota</taxon>
        <taxon>Metamonada</taxon>
        <taxon>Parabasalia</taxon>
        <taxon>Tritrichomonadida</taxon>
        <taxon>Tritrichomonadidae</taxon>
        <taxon>Tritrichomonas</taxon>
    </lineage>
</organism>
<comment type="caution">
    <text evidence="3">The sequence shown here is derived from an EMBL/GenBank/DDBJ whole genome shotgun (WGS) entry which is preliminary data.</text>
</comment>
<feature type="domain" description="G" evidence="2">
    <location>
        <begin position="32"/>
        <end position="159"/>
    </location>
</feature>